<sequence length="76" mass="9038">MVQTRILNLLSYFRLLSLSKSFFFFLKPLFVGIYFLVIYYCFDSDIHTSKISFGSTRSQFFFCFCLIVRGRGIYTL</sequence>
<proteinExistence type="predicted"/>
<dbReference type="EMBL" id="CAADRP010001335">
    <property type="protein sequence ID" value="VFU37784.1"/>
    <property type="molecule type" value="Genomic_DNA"/>
</dbReference>
<evidence type="ECO:0000256" key="1">
    <source>
        <dbReference type="SAM" id="Phobius"/>
    </source>
</evidence>
<protein>
    <submittedName>
        <fullName evidence="2">Uncharacterized protein</fullName>
    </submittedName>
</protein>
<keyword evidence="1" id="KW-0812">Transmembrane</keyword>
<keyword evidence="1" id="KW-1133">Transmembrane helix</keyword>
<dbReference type="AlphaFoldDB" id="A0A6N2LAM2"/>
<gene>
    <name evidence="2" type="ORF">SVIM_LOCUS202341</name>
</gene>
<accession>A0A6N2LAM2</accession>
<organism evidence="2">
    <name type="scientific">Salix viminalis</name>
    <name type="common">Common osier</name>
    <name type="synonym">Basket willow</name>
    <dbReference type="NCBI Taxonomy" id="40686"/>
    <lineage>
        <taxon>Eukaryota</taxon>
        <taxon>Viridiplantae</taxon>
        <taxon>Streptophyta</taxon>
        <taxon>Embryophyta</taxon>
        <taxon>Tracheophyta</taxon>
        <taxon>Spermatophyta</taxon>
        <taxon>Magnoliopsida</taxon>
        <taxon>eudicotyledons</taxon>
        <taxon>Gunneridae</taxon>
        <taxon>Pentapetalae</taxon>
        <taxon>rosids</taxon>
        <taxon>fabids</taxon>
        <taxon>Malpighiales</taxon>
        <taxon>Salicaceae</taxon>
        <taxon>Saliceae</taxon>
        <taxon>Salix</taxon>
    </lineage>
</organism>
<name>A0A6N2LAM2_SALVM</name>
<feature type="transmembrane region" description="Helical" evidence="1">
    <location>
        <begin position="22"/>
        <end position="42"/>
    </location>
</feature>
<reference evidence="2" key="1">
    <citation type="submission" date="2019-03" db="EMBL/GenBank/DDBJ databases">
        <authorList>
            <person name="Mank J."/>
            <person name="Almeida P."/>
        </authorList>
    </citation>
    <scope>NUCLEOTIDE SEQUENCE</scope>
    <source>
        <strain evidence="2">78183</strain>
    </source>
</reference>
<keyword evidence="1" id="KW-0472">Membrane</keyword>
<evidence type="ECO:0000313" key="2">
    <source>
        <dbReference type="EMBL" id="VFU37784.1"/>
    </source>
</evidence>